<gene>
    <name evidence="2" type="ORF">GcM1_186021</name>
</gene>
<evidence type="ECO:0000313" key="3">
    <source>
        <dbReference type="Proteomes" id="UP000285326"/>
    </source>
</evidence>
<proteinExistence type="predicted"/>
<evidence type="ECO:0000256" key="1">
    <source>
        <dbReference type="SAM" id="SignalP"/>
    </source>
</evidence>
<keyword evidence="1" id="KW-0732">Signal</keyword>
<dbReference type="AlphaFoldDB" id="A0A420J2X6"/>
<name>A0A420J2X6_9PEZI</name>
<evidence type="ECO:0000313" key="2">
    <source>
        <dbReference type="EMBL" id="RKF81128.1"/>
    </source>
</evidence>
<accession>A0A420J2X6</accession>
<comment type="caution">
    <text evidence="2">The sequence shown here is derived from an EMBL/GenBank/DDBJ whole genome shotgun (WGS) entry which is preliminary data.</text>
</comment>
<dbReference type="EMBL" id="MCBS01018631">
    <property type="protein sequence ID" value="RKF81128.1"/>
    <property type="molecule type" value="Genomic_DNA"/>
</dbReference>
<sequence length="415" mass="47329">MFSLALSVILSITLLQVVPVATTGPAGDFEPGFNCEKGFISDAEITNALIISKMANPKFPSPNPYHGPLFRGERLLMYPVITHKWPEERESKDETYSIVYQNPGKVVGVFAITQYNEHLPCRRNVFTPHTPPAPVPNQSLLHMNVVITGFQCAQDEIENELILSKLVFTTGWCKRRSDRYARYDPFPEPIPGMEGTNLIWLLADKDHPNLREENKYGSFVQVSSMLLVEKHERCIVKTIPNSHVPTLSRNPPRNLQMGYICDIFFGDDYISSSAIAAREQDQISVYPKIEKLGSTMGEVLLWPVYPSGNIIKQGRHSRYFLVMSKDFHVLRVLRHFRFHGYKNCPREGIEKDQEPEISDFICDNYRVANEHLSKTAKISCNDISTQRYYPKIYQGPRFDVIGPYLISKPIAELSS</sequence>
<reference evidence="2 3" key="1">
    <citation type="journal article" date="2018" name="BMC Genomics">
        <title>Comparative genome analyses reveal sequence features reflecting distinct modes of host-adaptation between dicot and monocot powdery mildew.</title>
        <authorList>
            <person name="Wu Y."/>
            <person name="Ma X."/>
            <person name="Pan Z."/>
            <person name="Kale S.D."/>
            <person name="Song Y."/>
            <person name="King H."/>
            <person name="Zhang Q."/>
            <person name="Presley C."/>
            <person name="Deng X."/>
            <person name="Wei C.I."/>
            <person name="Xiao S."/>
        </authorList>
    </citation>
    <scope>NUCLEOTIDE SEQUENCE [LARGE SCALE GENOMIC DNA]</scope>
    <source>
        <strain evidence="2">UMSG1</strain>
    </source>
</reference>
<protein>
    <submittedName>
        <fullName evidence="2">Putative ribonuclease f1</fullName>
    </submittedName>
</protein>
<feature type="chain" id="PRO_5019148603" evidence="1">
    <location>
        <begin position="23"/>
        <end position="415"/>
    </location>
</feature>
<organism evidence="2 3">
    <name type="scientific">Golovinomyces cichoracearum</name>
    <dbReference type="NCBI Taxonomy" id="62708"/>
    <lineage>
        <taxon>Eukaryota</taxon>
        <taxon>Fungi</taxon>
        <taxon>Dikarya</taxon>
        <taxon>Ascomycota</taxon>
        <taxon>Pezizomycotina</taxon>
        <taxon>Leotiomycetes</taxon>
        <taxon>Erysiphales</taxon>
        <taxon>Erysiphaceae</taxon>
        <taxon>Golovinomyces</taxon>
    </lineage>
</organism>
<feature type="signal peptide" evidence="1">
    <location>
        <begin position="1"/>
        <end position="22"/>
    </location>
</feature>
<dbReference type="Proteomes" id="UP000285326">
    <property type="component" value="Unassembled WGS sequence"/>
</dbReference>